<reference evidence="1 2" key="1">
    <citation type="submission" date="2019-07" db="EMBL/GenBank/DDBJ databases">
        <title>Gastrointestinal microbiota of Peromyscus leucopus, the white-footed mouse.</title>
        <authorList>
            <person name="Milovic A."/>
            <person name="Bassam K."/>
            <person name="Barbour A.G."/>
        </authorList>
    </citation>
    <scope>NUCLEOTIDE SEQUENCE [LARGE SCALE GENOMIC DNA]</scope>
    <source>
        <strain evidence="1 2">LL7</strain>
        <plasmid evidence="1 2">unnamed</plasmid>
    </source>
</reference>
<evidence type="ECO:0000313" key="1">
    <source>
        <dbReference type="EMBL" id="QDR73581.1"/>
    </source>
</evidence>
<keyword evidence="1" id="KW-0614">Plasmid</keyword>
<dbReference type="RefSeq" id="WP_144227856.1">
    <property type="nucleotide sequence ID" value="NZ_CP041677.1"/>
</dbReference>
<name>A0A517D8A0_LIMRT</name>
<sequence length="96" mass="11039">MIEIKYEGRTYSASAFAKEFGLSYSRVLRNYKKGYRDAELYAASINKHEIKINDHVFPSKHAAAIHYGIPSSTFYRRLHQGKLYIDDFDGSKAEVS</sequence>
<dbReference type="AlphaFoldDB" id="A0A517D8A0"/>
<proteinExistence type="predicted"/>
<evidence type="ECO:0000313" key="2">
    <source>
        <dbReference type="Proteomes" id="UP000316394"/>
    </source>
</evidence>
<geneLocation type="plasmid" evidence="1 2">
    <name>unnamed</name>
</geneLocation>
<organism evidence="1 2">
    <name type="scientific">Limosilactobacillus reuteri</name>
    <name type="common">Lactobacillus reuteri</name>
    <dbReference type="NCBI Taxonomy" id="1598"/>
    <lineage>
        <taxon>Bacteria</taxon>
        <taxon>Bacillati</taxon>
        <taxon>Bacillota</taxon>
        <taxon>Bacilli</taxon>
        <taxon>Lactobacillales</taxon>
        <taxon>Lactobacillaceae</taxon>
        <taxon>Limosilactobacillus</taxon>
    </lineage>
</organism>
<protein>
    <submittedName>
        <fullName evidence="1">Uncharacterized protein</fullName>
    </submittedName>
</protein>
<dbReference type="EMBL" id="CP041677">
    <property type="protein sequence ID" value="QDR73581.1"/>
    <property type="molecule type" value="Genomic_DNA"/>
</dbReference>
<dbReference type="Proteomes" id="UP000316394">
    <property type="component" value="Plasmid unnamed"/>
</dbReference>
<accession>A0A517D8A0</accession>
<gene>
    <name evidence="1" type="ORF">FOD75_10810</name>
</gene>